<evidence type="ECO:0000256" key="1">
    <source>
        <dbReference type="ARBA" id="ARBA00004162"/>
    </source>
</evidence>
<keyword evidence="12 18" id="KW-0067">ATP-binding</keyword>
<dbReference type="PRINTS" id="PR00019">
    <property type="entry name" value="LEURICHRPT"/>
</dbReference>
<keyword evidence="13 19" id="KW-1133">Transmembrane helix</keyword>
<evidence type="ECO:0000256" key="20">
    <source>
        <dbReference type="SAM" id="SignalP"/>
    </source>
</evidence>
<dbReference type="PROSITE" id="PS50011">
    <property type="entry name" value="PROTEIN_KINASE_DOM"/>
    <property type="match status" value="1"/>
</dbReference>
<dbReference type="PANTHER" id="PTHR45631">
    <property type="entry name" value="OS07G0107800 PROTEIN-RELATED"/>
    <property type="match status" value="1"/>
</dbReference>
<dbReference type="PANTHER" id="PTHR45631:SF202">
    <property type="entry name" value="SENESCENCE-INDUCED RECEPTOR-LIKE SERINE_THREONINE-PROTEIN KINASE"/>
    <property type="match status" value="1"/>
</dbReference>
<dbReference type="Proteomes" id="UP000265566">
    <property type="component" value="Chromosome 8"/>
</dbReference>
<dbReference type="GO" id="GO:0005524">
    <property type="term" value="F:ATP binding"/>
    <property type="evidence" value="ECO:0007669"/>
    <property type="project" value="UniProtKB-UniRule"/>
</dbReference>
<accession>A0A396GD58</accession>
<evidence type="ECO:0000256" key="6">
    <source>
        <dbReference type="ARBA" id="ARBA00022679"/>
    </source>
</evidence>
<dbReference type="FunFam" id="3.80.10.10:FF:000129">
    <property type="entry name" value="Leucine-rich repeat receptor-like kinase"/>
    <property type="match status" value="1"/>
</dbReference>
<evidence type="ECO:0000256" key="15">
    <source>
        <dbReference type="ARBA" id="ARBA00023157"/>
    </source>
</evidence>
<feature type="domain" description="Protein kinase" evidence="21">
    <location>
        <begin position="576"/>
        <end position="848"/>
    </location>
</feature>
<comment type="subcellular location">
    <subcellularLocation>
        <location evidence="1">Cell membrane</location>
        <topology evidence="1">Single-pass membrane protein</topology>
    </subcellularLocation>
</comment>
<feature type="binding site" evidence="18">
    <location>
        <position position="604"/>
    </location>
    <ligand>
        <name>ATP</name>
        <dbReference type="ChEBI" id="CHEBI:30616"/>
    </ligand>
</feature>
<feature type="chain" id="PRO_5017283879" description="non-specific serine/threonine protein kinase" evidence="20">
    <location>
        <begin position="31"/>
        <end position="881"/>
    </location>
</feature>
<dbReference type="CDD" id="cd14066">
    <property type="entry name" value="STKc_IRAK"/>
    <property type="match status" value="1"/>
</dbReference>
<dbReference type="InterPro" id="IPR017441">
    <property type="entry name" value="Protein_kinase_ATP_BS"/>
</dbReference>
<evidence type="ECO:0000256" key="13">
    <source>
        <dbReference type="ARBA" id="ARBA00022989"/>
    </source>
</evidence>
<dbReference type="OrthoDB" id="2017114at2759"/>
<protein>
    <recommendedName>
        <fullName evidence="2">non-specific serine/threonine protein kinase</fullName>
        <ecNumber evidence="2">2.7.11.1</ecNumber>
    </recommendedName>
</protein>
<dbReference type="GO" id="GO:0005886">
    <property type="term" value="C:plasma membrane"/>
    <property type="evidence" value="ECO:0007669"/>
    <property type="project" value="UniProtKB-SubCell"/>
</dbReference>
<keyword evidence="8 20" id="KW-0732">Signal</keyword>
<keyword evidence="9" id="KW-0677">Repeat</keyword>
<dbReference type="InterPro" id="IPR024788">
    <property type="entry name" value="Malectin-like_Carb-bd_dom"/>
</dbReference>
<dbReference type="SUPFAM" id="SSF56112">
    <property type="entry name" value="Protein kinase-like (PK-like)"/>
    <property type="match status" value="1"/>
</dbReference>
<dbReference type="Pfam" id="PF07714">
    <property type="entry name" value="PK_Tyr_Ser-Thr"/>
    <property type="match status" value="1"/>
</dbReference>
<dbReference type="InterPro" id="IPR001245">
    <property type="entry name" value="Ser-Thr/Tyr_kinase_cat_dom"/>
</dbReference>
<dbReference type="InterPro" id="IPR001611">
    <property type="entry name" value="Leu-rich_rpt"/>
</dbReference>
<keyword evidence="3" id="KW-1003">Cell membrane</keyword>
<dbReference type="EC" id="2.7.11.1" evidence="2"/>
<evidence type="ECO:0000256" key="16">
    <source>
        <dbReference type="ARBA" id="ARBA00047899"/>
    </source>
</evidence>
<dbReference type="Gramene" id="rna45160">
    <property type="protein sequence ID" value="RHN39160.1"/>
    <property type="gene ID" value="gene45160"/>
</dbReference>
<dbReference type="EMBL" id="PSQE01000008">
    <property type="protein sequence ID" value="RHN39160.1"/>
    <property type="molecule type" value="Genomic_DNA"/>
</dbReference>
<name>A0A396GD58_MEDTR</name>
<evidence type="ECO:0000256" key="3">
    <source>
        <dbReference type="ARBA" id="ARBA00022475"/>
    </source>
</evidence>
<evidence type="ECO:0000259" key="21">
    <source>
        <dbReference type="PROSITE" id="PS50011"/>
    </source>
</evidence>
<evidence type="ECO:0000256" key="8">
    <source>
        <dbReference type="ARBA" id="ARBA00022729"/>
    </source>
</evidence>
<keyword evidence="10 18" id="KW-0547">Nucleotide-binding</keyword>
<evidence type="ECO:0000256" key="9">
    <source>
        <dbReference type="ARBA" id="ARBA00022737"/>
    </source>
</evidence>
<evidence type="ECO:0000256" key="14">
    <source>
        <dbReference type="ARBA" id="ARBA00023136"/>
    </source>
</evidence>
<sequence>MKQKLIGMLLPLHFLSVLFGVLTTLVLVQAQDQSGFISIDCGLPQKSSYSETSTGISYISDAKFIDSGVSKRILPTSNTVLQQLEYVRSFPSGVKNCYKIDVTNGTKYLIRASFYYGNYDDLNEPPQFDLHFGPNVWDTVKFTNLSRMTIKEIIYTPSLDYIQPCLVNTGKGTPFISAIELRTLDNKAYVTYAAKSSVLSYFFRFDLGSITNLEYRYKDDVLDRIWYAFEWNEMKRISTKDDILIQNIYKPPAVVMSTAVTPVNASAPIQFSFDAVNVNDQYYIYLHITEFENLAANESRSFNITVNGILMYGPEIPVYRSVDSIFSTIPLTGATKYIFTLSKTDNSTLPPILNAVEVYKVKNFSQSETQQDDVDTMRNIKKAYGVARNWQGDPCGPVNYMWEGLNCSLDGNNIPRITSLNLSSSGLTGEISSSISKLTMLQYLDLSNNSLNGSLPDFLMQLRSLKVLNLGKNNLTGLVPSGLLERSKTGSLSLSVDDDNLDPCMTESCKKKNIAVPLVASFSALAVILLISLGFWLFRKQKRQKAVVTPSNSKKRSSMKSKHQKFSYTEIVNITDNFKTIIGEGGFGKVYFGTLQDQTQVAVKRLSPSSMQGYNEFQSEAQLLMIVHHRNLVSLLGYCDETEIKALIYEYMAKGNLQQHLLVENSNILNWNERLNIAVDAAQGLDYLHNGCKPPIMHRDLKPSNILLDENLNAKIADFGLSKAFGNDDDSHISTRPAGTFGYVDPFQIPGNTNKKNDIYSFGIILFVLITGKKALVRESGESIHILQWVIPIVKRGDIQNIVDKKLQGEFNISSAWKVVEIAMSCISQTVSERPDISQILAELKECLSLDMVQSNNGSMRARDELVSIALHVSETTILAR</sequence>
<dbReference type="InterPro" id="IPR011009">
    <property type="entry name" value="Kinase-like_dom_sf"/>
</dbReference>
<dbReference type="Gene3D" id="3.30.200.20">
    <property type="entry name" value="Phosphorylase Kinase, domain 1"/>
    <property type="match status" value="1"/>
</dbReference>
<dbReference type="InterPro" id="IPR032675">
    <property type="entry name" value="LRR_dom_sf"/>
</dbReference>
<gene>
    <name evidence="22" type="ORF">MtrunA17_Chr8g0340871</name>
</gene>
<evidence type="ECO:0000256" key="18">
    <source>
        <dbReference type="PROSITE-ProRule" id="PRU10141"/>
    </source>
</evidence>
<evidence type="ECO:0000256" key="2">
    <source>
        <dbReference type="ARBA" id="ARBA00012513"/>
    </source>
</evidence>
<evidence type="ECO:0000256" key="4">
    <source>
        <dbReference type="ARBA" id="ARBA00022527"/>
    </source>
</evidence>
<dbReference type="Gene3D" id="1.10.510.10">
    <property type="entry name" value="Transferase(Phosphotransferase) domain 1"/>
    <property type="match status" value="1"/>
</dbReference>
<comment type="caution">
    <text evidence="22">The sequence shown here is derived from an EMBL/GenBank/DDBJ whole genome shotgun (WGS) entry which is preliminary data.</text>
</comment>
<keyword evidence="4" id="KW-0723">Serine/threonine-protein kinase</keyword>
<evidence type="ECO:0000313" key="22">
    <source>
        <dbReference type="EMBL" id="RHN39160.1"/>
    </source>
</evidence>
<dbReference type="InterPro" id="IPR008271">
    <property type="entry name" value="Ser/Thr_kinase_AS"/>
</dbReference>
<dbReference type="InterPro" id="IPR000719">
    <property type="entry name" value="Prot_kinase_dom"/>
</dbReference>
<keyword evidence="6 22" id="KW-0808">Transferase</keyword>
<dbReference type="FunFam" id="1.10.510.10:FF:000468">
    <property type="entry name" value="PTI1-like tyrosine-protein kinase 3"/>
    <property type="match status" value="1"/>
</dbReference>
<evidence type="ECO:0000256" key="17">
    <source>
        <dbReference type="ARBA" id="ARBA00048679"/>
    </source>
</evidence>
<evidence type="ECO:0000256" key="11">
    <source>
        <dbReference type="ARBA" id="ARBA00022777"/>
    </source>
</evidence>
<comment type="catalytic activity">
    <reaction evidence="16">
        <text>L-threonyl-[protein] + ATP = O-phospho-L-threonyl-[protein] + ADP + H(+)</text>
        <dbReference type="Rhea" id="RHEA:46608"/>
        <dbReference type="Rhea" id="RHEA-COMP:11060"/>
        <dbReference type="Rhea" id="RHEA-COMP:11605"/>
        <dbReference type="ChEBI" id="CHEBI:15378"/>
        <dbReference type="ChEBI" id="CHEBI:30013"/>
        <dbReference type="ChEBI" id="CHEBI:30616"/>
        <dbReference type="ChEBI" id="CHEBI:61977"/>
        <dbReference type="ChEBI" id="CHEBI:456216"/>
        <dbReference type="EC" id="2.7.11.1"/>
    </reaction>
</comment>
<keyword evidence="15" id="KW-1015">Disulfide bond</keyword>
<proteinExistence type="predicted"/>
<evidence type="ECO:0000256" key="12">
    <source>
        <dbReference type="ARBA" id="ARBA00022840"/>
    </source>
</evidence>
<dbReference type="Pfam" id="PF13855">
    <property type="entry name" value="LRR_8"/>
    <property type="match status" value="1"/>
</dbReference>
<feature type="transmembrane region" description="Helical" evidence="19">
    <location>
        <begin position="514"/>
        <end position="538"/>
    </location>
</feature>
<dbReference type="Gene3D" id="3.80.10.10">
    <property type="entry name" value="Ribonuclease Inhibitor"/>
    <property type="match status" value="1"/>
</dbReference>
<organism evidence="22">
    <name type="scientific">Medicago truncatula</name>
    <name type="common">Barrel medic</name>
    <name type="synonym">Medicago tribuloides</name>
    <dbReference type="NCBI Taxonomy" id="3880"/>
    <lineage>
        <taxon>Eukaryota</taxon>
        <taxon>Viridiplantae</taxon>
        <taxon>Streptophyta</taxon>
        <taxon>Embryophyta</taxon>
        <taxon>Tracheophyta</taxon>
        <taxon>Spermatophyta</taxon>
        <taxon>Magnoliopsida</taxon>
        <taxon>eudicotyledons</taxon>
        <taxon>Gunneridae</taxon>
        <taxon>Pentapetalae</taxon>
        <taxon>rosids</taxon>
        <taxon>fabids</taxon>
        <taxon>Fabales</taxon>
        <taxon>Fabaceae</taxon>
        <taxon>Papilionoideae</taxon>
        <taxon>50 kb inversion clade</taxon>
        <taxon>NPAAA clade</taxon>
        <taxon>Hologalegina</taxon>
        <taxon>IRL clade</taxon>
        <taxon>Trifolieae</taxon>
        <taxon>Medicago</taxon>
    </lineage>
</organism>
<keyword evidence="14 19" id="KW-0472">Membrane</keyword>
<dbReference type="Pfam" id="PF12819">
    <property type="entry name" value="Malectin_like"/>
    <property type="match status" value="1"/>
</dbReference>
<dbReference type="PROSITE" id="PS00108">
    <property type="entry name" value="PROTEIN_KINASE_ST"/>
    <property type="match status" value="1"/>
</dbReference>
<dbReference type="GO" id="GO:0004674">
    <property type="term" value="F:protein serine/threonine kinase activity"/>
    <property type="evidence" value="ECO:0007669"/>
    <property type="project" value="UniProtKB-KW"/>
</dbReference>
<evidence type="ECO:0000256" key="7">
    <source>
        <dbReference type="ARBA" id="ARBA00022692"/>
    </source>
</evidence>
<comment type="catalytic activity">
    <reaction evidence="17">
        <text>L-seryl-[protein] + ATP = O-phospho-L-seryl-[protein] + ADP + H(+)</text>
        <dbReference type="Rhea" id="RHEA:17989"/>
        <dbReference type="Rhea" id="RHEA-COMP:9863"/>
        <dbReference type="Rhea" id="RHEA-COMP:11604"/>
        <dbReference type="ChEBI" id="CHEBI:15378"/>
        <dbReference type="ChEBI" id="CHEBI:29999"/>
        <dbReference type="ChEBI" id="CHEBI:30616"/>
        <dbReference type="ChEBI" id="CHEBI:83421"/>
        <dbReference type="ChEBI" id="CHEBI:456216"/>
        <dbReference type="EC" id="2.7.11.1"/>
    </reaction>
</comment>
<dbReference type="AlphaFoldDB" id="A0A396GD58"/>
<feature type="signal peptide" evidence="20">
    <location>
        <begin position="1"/>
        <end position="30"/>
    </location>
</feature>
<evidence type="ECO:0000256" key="5">
    <source>
        <dbReference type="ARBA" id="ARBA00022614"/>
    </source>
</evidence>
<dbReference type="FunFam" id="3.30.200.20:FF:000394">
    <property type="entry name" value="Leucine-rich repeat receptor-like protein kinase"/>
    <property type="match status" value="1"/>
</dbReference>
<dbReference type="SMART" id="SM00220">
    <property type="entry name" value="S_TKc"/>
    <property type="match status" value="1"/>
</dbReference>
<keyword evidence="5" id="KW-0433">Leucine-rich repeat</keyword>
<dbReference type="PROSITE" id="PS00107">
    <property type="entry name" value="PROTEIN_KINASE_ATP"/>
    <property type="match status" value="1"/>
</dbReference>
<reference evidence="22" key="1">
    <citation type="journal article" date="2018" name="Nat. Plants">
        <title>Whole-genome landscape of Medicago truncatula symbiotic genes.</title>
        <authorList>
            <person name="Pecrix Y."/>
            <person name="Gamas P."/>
            <person name="Carrere S."/>
        </authorList>
    </citation>
    <scope>NUCLEOTIDE SEQUENCE</scope>
    <source>
        <tissue evidence="22">Leaves</tissue>
    </source>
</reference>
<keyword evidence="7 19" id="KW-0812">Transmembrane</keyword>
<evidence type="ECO:0000256" key="19">
    <source>
        <dbReference type="SAM" id="Phobius"/>
    </source>
</evidence>
<dbReference type="GO" id="GO:0051707">
    <property type="term" value="P:response to other organism"/>
    <property type="evidence" value="ECO:0007669"/>
    <property type="project" value="UniProtKB-ARBA"/>
</dbReference>
<keyword evidence="11 22" id="KW-0418">Kinase</keyword>
<evidence type="ECO:0000256" key="10">
    <source>
        <dbReference type="ARBA" id="ARBA00022741"/>
    </source>
</evidence>
<dbReference type="SUPFAM" id="SSF52058">
    <property type="entry name" value="L domain-like"/>
    <property type="match status" value="1"/>
</dbReference>